<dbReference type="AlphaFoldDB" id="A0A9X1MJW9"/>
<dbReference type="EMBL" id="JAJKFT010000004">
    <property type="protein sequence ID" value="MCC9628518.1"/>
    <property type="molecule type" value="Genomic_DNA"/>
</dbReference>
<keyword evidence="1" id="KW-0812">Transmembrane</keyword>
<comment type="caution">
    <text evidence="2">The sequence shown here is derived from an EMBL/GenBank/DDBJ whole genome shotgun (WGS) entry which is preliminary data.</text>
</comment>
<dbReference type="Proteomes" id="UP001139103">
    <property type="component" value="Unassembled WGS sequence"/>
</dbReference>
<proteinExistence type="predicted"/>
<keyword evidence="1" id="KW-1133">Transmembrane helix</keyword>
<feature type="transmembrane region" description="Helical" evidence="1">
    <location>
        <begin position="82"/>
        <end position="99"/>
    </location>
</feature>
<evidence type="ECO:0000313" key="3">
    <source>
        <dbReference type="Proteomes" id="UP001139103"/>
    </source>
</evidence>
<protein>
    <submittedName>
        <fullName evidence="2">DUF423 domain-containing protein</fullName>
    </submittedName>
</protein>
<accession>A0A9X1MJW9</accession>
<organism evidence="2 3">
    <name type="scientific">Blastopirellula sediminis</name>
    <dbReference type="NCBI Taxonomy" id="2894196"/>
    <lineage>
        <taxon>Bacteria</taxon>
        <taxon>Pseudomonadati</taxon>
        <taxon>Planctomycetota</taxon>
        <taxon>Planctomycetia</taxon>
        <taxon>Pirellulales</taxon>
        <taxon>Pirellulaceae</taxon>
        <taxon>Blastopirellula</taxon>
    </lineage>
</organism>
<dbReference type="RefSeq" id="WP_230217857.1">
    <property type="nucleotide sequence ID" value="NZ_JAJKFT010000004.1"/>
</dbReference>
<keyword evidence="3" id="KW-1185">Reference proteome</keyword>
<evidence type="ECO:0000313" key="2">
    <source>
        <dbReference type="EMBL" id="MCC9628518.1"/>
    </source>
</evidence>
<keyword evidence="1" id="KW-0472">Membrane</keyword>
<name>A0A9X1MJW9_9BACT</name>
<evidence type="ECO:0000256" key="1">
    <source>
        <dbReference type="SAM" id="Phobius"/>
    </source>
</evidence>
<feature type="transmembrane region" description="Helical" evidence="1">
    <location>
        <begin position="111"/>
        <end position="130"/>
    </location>
</feature>
<gene>
    <name evidence="2" type="ORF">LOC68_08930</name>
</gene>
<sequence length="163" mass="17427">MLRYNLIAGSLFGLTAVLVGLVFEPSVKAKLDDELVAKAVEIPEQRDEDGNVLAPKKLVISDLDRDYSEQRWQHYELGVRNLTYASFAMLALGLIPAASGRNRLVSRISGGAFTAGVIFYCFGLASSAVFDQPLLAIFSGLGALCLAAGWAGLTGLACISTRE</sequence>
<reference evidence="2" key="1">
    <citation type="submission" date="2021-11" db="EMBL/GenBank/DDBJ databases">
        <title>Genome sequence.</title>
        <authorList>
            <person name="Sun Q."/>
        </authorList>
    </citation>
    <scope>NUCLEOTIDE SEQUENCE</scope>
    <source>
        <strain evidence="2">JC732</strain>
    </source>
</reference>
<feature type="transmembrane region" description="Helical" evidence="1">
    <location>
        <begin position="136"/>
        <end position="159"/>
    </location>
</feature>